<dbReference type="Proteomes" id="UP000243975">
    <property type="component" value="Unassembled WGS sequence"/>
</dbReference>
<dbReference type="EMBL" id="LEKV01005404">
    <property type="protein sequence ID" value="KVH88460.1"/>
    <property type="molecule type" value="Genomic_DNA"/>
</dbReference>
<name>A0A103XD09_CYNCS</name>
<proteinExistence type="predicted"/>
<evidence type="ECO:0000313" key="1">
    <source>
        <dbReference type="EMBL" id="KVH88460.1"/>
    </source>
</evidence>
<accession>A0A103XD09</accession>
<comment type="caution">
    <text evidence="1">The sequence shown here is derived from an EMBL/GenBank/DDBJ whole genome shotgun (WGS) entry which is preliminary data.</text>
</comment>
<gene>
    <name evidence="1" type="ORF">Ccrd_026772</name>
</gene>
<reference evidence="1 2" key="1">
    <citation type="journal article" date="2016" name="Sci. Rep.">
        <title>The genome sequence of the outbreeding globe artichoke constructed de novo incorporating a phase-aware low-pass sequencing strategy of F1 progeny.</title>
        <authorList>
            <person name="Scaglione D."/>
            <person name="Reyes-Chin-Wo S."/>
            <person name="Acquadro A."/>
            <person name="Froenicke L."/>
            <person name="Portis E."/>
            <person name="Beitel C."/>
            <person name="Tirone M."/>
            <person name="Mauro R."/>
            <person name="Lo Monaco A."/>
            <person name="Mauromicale G."/>
            <person name="Faccioli P."/>
            <person name="Cattivelli L."/>
            <person name="Rieseberg L."/>
            <person name="Michelmore R."/>
            <person name="Lanteri S."/>
        </authorList>
    </citation>
    <scope>NUCLEOTIDE SEQUENCE [LARGE SCALE GENOMIC DNA]</scope>
    <source>
        <strain evidence="1">2C</strain>
    </source>
</reference>
<dbReference type="Gramene" id="KVH88460">
    <property type="protein sequence ID" value="KVH88460"/>
    <property type="gene ID" value="Ccrd_026772"/>
</dbReference>
<keyword evidence="2" id="KW-1185">Reference proteome</keyword>
<dbReference type="AlphaFoldDB" id="A0A103XD09"/>
<sequence>MDHLLYVSPLLLSSTTIQNHGSSPLGLVSSENFHVRFSRSEGSVAENVMQGFFEAIISRTSSKASMGYLQMPNLIQWLVVVGTMDDAIFLLETTKGSFGKPTSVSKWRLFLRRILLLGLYRDKSVHGHDHPWHHCLRASLEE</sequence>
<organism evidence="1 2">
    <name type="scientific">Cynara cardunculus var. scolymus</name>
    <name type="common">Globe artichoke</name>
    <name type="synonym">Cynara scolymus</name>
    <dbReference type="NCBI Taxonomy" id="59895"/>
    <lineage>
        <taxon>Eukaryota</taxon>
        <taxon>Viridiplantae</taxon>
        <taxon>Streptophyta</taxon>
        <taxon>Embryophyta</taxon>
        <taxon>Tracheophyta</taxon>
        <taxon>Spermatophyta</taxon>
        <taxon>Magnoliopsida</taxon>
        <taxon>eudicotyledons</taxon>
        <taxon>Gunneridae</taxon>
        <taxon>Pentapetalae</taxon>
        <taxon>asterids</taxon>
        <taxon>campanulids</taxon>
        <taxon>Asterales</taxon>
        <taxon>Asteraceae</taxon>
        <taxon>Carduoideae</taxon>
        <taxon>Cardueae</taxon>
        <taxon>Carduinae</taxon>
        <taxon>Cynara</taxon>
    </lineage>
</organism>
<protein>
    <submittedName>
        <fullName evidence="1">Uncharacterized protein</fullName>
    </submittedName>
</protein>
<evidence type="ECO:0000313" key="2">
    <source>
        <dbReference type="Proteomes" id="UP000243975"/>
    </source>
</evidence>